<evidence type="ECO:0000313" key="3">
    <source>
        <dbReference type="EnsemblPlants" id="HORVU.MOREX.r3.2HG0160290.1"/>
    </source>
</evidence>
<feature type="compositionally biased region" description="Pro residues" evidence="1">
    <location>
        <begin position="54"/>
        <end position="65"/>
    </location>
</feature>
<dbReference type="RefSeq" id="XP_044966245.1">
    <property type="nucleotide sequence ID" value="XM_045110310.1"/>
</dbReference>
<organism evidence="2">
    <name type="scientific">Hordeum vulgare subsp. vulgare</name>
    <name type="common">Domesticated barley</name>
    <dbReference type="NCBI Taxonomy" id="112509"/>
    <lineage>
        <taxon>Eukaryota</taxon>
        <taxon>Viridiplantae</taxon>
        <taxon>Streptophyta</taxon>
        <taxon>Embryophyta</taxon>
        <taxon>Tracheophyta</taxon>
        <taxon>Spermatophyta</taxon>
        <taxon>Magnoliopsida</taxon>
        <taxon>Liliopsida</taxon>
        <taxon>Poales</taxon>
        <taxon>Poaceae</taxon>
        <taxon>BOP clade</taxon>
        <taxon>Pooideae</taxon>
        <taxon>Triticodae</taxon>
        <taxon>Triticeae</taxon>
        <taxon>Hordeinae</taxon>
        <taxon>Hordeum</taxon>
    </lineage>
</organism>
<dbReference type="AlphaFoldDB" id="F2CTG1"/>
<feature type="compositionally biased region" description="Basic residues" evidence="1">
    <location>
        <begin position="645"/>
        <end position="656"/>
    </location>
</feature>
<feature type="region of interest" description="Disordered" evidence="1">
    <location>
        <begin position="471"/>
        <end position="518"/>
    </location>
</feature>
<name>F2CTG1_HORVV</name>
<gene>
    <name evidence="3" type="primary">LOC123426469</name>
</gene>
<accession>F2CTG1</accession>
<feature type="region of interest" description="Disordered" evidence="1">
    <location>
        <begin position="40"/>
        <end position="72"/>
    </location>
</feature>
<dbReference type="Proteomes" id="UP000011116">
    <property type="component" value="Chromosome 2H"/>
</dbReference>
<dbReference type="EMBL" id="AK354913">
    <property type="protein sequence ID" value="BAJ86132.1"/>
    <property type="molecule type" value="mRNA"/>
</dbReference>
<dbReference type="PANTHER" id="PTHR21402">
    <property type="entry name" value="GAMETOCYTE SPECIFIC FACTOR 1-RELATED"/>
    <property type="match status" value="1"/>
</dbReference>
<feature type="compositionally biased region" description="Basic and acidic residues" evidence="1">
    <location>
        <begin position="474"/>
        <end position="491"/>
    </location>
</feature>
<evidence type="ECO:0000313" key="2">
    <source>
        <dbReference type="EMBL" id="BAJ86132.1"/>
    </source>
</evidence>
<reference evidence="3" key="3">
    <citation type="submission" date="2020-10" db="EMBL/GenBank/DDBJ databases">
        <authorList>
            <person name="Scholz U."/>
            <person name="Mascher M."/>
            <person name="Fiebig A."/>
        </authorList>
    </citation>
    <scope>NUCLEOTIDE SEQUENCE [LARGE SCALE GENOMIC DNA]</scope>
    <source>
        <strain evidence="3">cv. Morex</strain>
    </source>
</reference>
<keyword evidence="4" id="KW-1185">Reference proteome</keyword>
<reference evidence="2" key="1">
    <citation type="journal article" date="2011" name="Plant Physiol.">
        <title>Comprehensive sequence analysis of 24,783 barley full-length cDNAs derived from 12 clone libraries.</title>
        <authorList>
            <person name="Matsumoto T."/>
            <person name="Tanaka T."/>
            <person name="Sakai H."/>
            <person name="Amano N."/>
            <person name="Kanamori H."/>
            <person name="Kurita K."/>
            <person name="Kikuta A."/>
            <person name="Kamiya K."/>
            <person name="Yamamoto M."/>
            <person name="Ikawa H."/>
            <person name="Fujii N."/>
            <person name="Hori K."/>
            <person name="Itoh T."/>
            <person name="Sato K."/>
        </authorList>
    </citation>
    <scope>NUCLEOTIDE SEQUENCE</scope>
    <source>
        <tissue evidence="2">Shoot</tissue>
    </source>
</reference>
<dbReference type="Gramene" id="HORVU.MOREX.r3.2HG0160290.1">
    <property type="protein sequence ID" value="HORVU.MOREX.r3.2HG0160290.1"/>
    <property type="gene ID" value="HORVU.MOREX.r3.2HG0160290"/>
</dbReference>
<reference evidence="3" key="4">
    <citation type="submission" date="2022-01" db="UniProtKB">
        <authorList>
            <consortium name="EnsemblPlants"/>
        </authorList>
    </citation>
    <scope>IDENTIFICATION</scope>
    <source>
        <strain evidence="3">subsp. vulgare</strain>
    </source>
</reference>
<dbReference type="GeneID" id="123426469"/>
<sequence length="656" mass="72575">METPPPPSSPPSVLAHLRSLLSAASSALSSLPSPLLPCSTTTTATTATSSTLPTPAPTTPLPSLPSSPASEIPLPLPAAPAPYYDCPAVFCTTNQPPASSSLPAFLAAECADFSSSTTAPTLSSPPRILPSELCLLRREVDSWGSHHPPGAYSYAAARVVEALRLGALQWEVELRRWLLASSPRYGIVIDAASRDYVFVLVRLCLKAAAAEAGCSLERLPKEESEGFRLDPRAVRFECPRLVDGVSWLAGQLEILYGKSNGWFFAITAVKEAILRLGSCLAVCVGDGVAGGASEKGCELRDIGTCPIFVSQVAAAIAALHERLSLDKKIRALQAPRPSKYQLLLEYSQILKQGCDERSKRPNYRAVLDYDGILPRQMDNQESGRSKTREELLAEERDYKRRRMSYRGKKMKRNPTEILRDIIDEHMAEIKQAGLVDCLGEAPGDIAQNILKTNSHGGADQGSSCDRAVLGSRLPSRENSPHTASRSHDTRDSYTNIKYENSGHHHQNLSEHEKGGINESESAMNRGYSERHDYIHKRNTNDQRKYGNKYKKNIPEYHSESSDRSAWSTRTPKSSEREYGGMPGDKSNDRTRTTQNRHRSMPGNKDQFSDRYDPQSRYSDEDPPTSMCCDISEGKHETYHDATHPREHRIRKRDLNY</sequence>
<reference evidence="4" key="2">
    <citation type="journal article" date="2012" name="Nature">
        <title>A physical, genetic and functional sequence assembly of the barley genome.</title>
        <authorList>
            <consortium name="The International Barley Genome Sequencing Consortium"/>
            <person name="Mayer K.F."/>
            <person name="Waugh R."/>
            <person name="Brown J.W."/>
            <person name="Schulman A."/>
            <person name="Langridge P."/>
            <person name="Platzer M."/>
            <person name="Fincher G.B."/>
            <person name="Muehlbauer G.J."/>
            <person name="Sato K."/>
            <person name="Close T.J."/>
            <person name="Wise R.P."/>
            <person name="Stein N."/>
        </authorList>
    </citation>
    <scope>NUCLEOTIDE SEQUENCE [LARGE SCALE GENOMIC DNA]</scope>
    <source>
        <strain evidence="4">cv. Morex</strain>
    </source>
</reference>
<dbReference type="RefSeq" id="XP_044966246.1">
    <property type="nucleotide sequence ID" value="XM_045110311.1"/>
</dbReference>
<dbReference type="EnsemblPlants" id="HORVU.MOREX.r3.2HG0160290.1">
    <property type="protein sequence ID" value="HORVU.MOREX.r3.2HG0160290.1"/>
    <property type="gene ID" value="HORVU.MOREX.r3.2HG0160290"/>
</dbReference>
<dbReference type="PANTHER" id="PTHR21402:SF10">
    <property type="entry name" value="U11_U12 SMALL NUCLEAR RIBONUCLEOPROTEIN 48 KDA PROTEIN"/>
    <property type="match status" value="1"/>
</dbReference>
<proteinExistence type="evidence at transcript level"/>
<feature type="region of interest" description="Disordered" evidence="1">
    <location>
        <begin position="554"/>
        <end position="656"/>
    </location>
</feature>
<dbReference type="Gramene" id="HORVU.MOREX.r2.2HG0132130.1">
    <property type="protein sequence ID" value="HORVU.MOREX.r2.2HG0132130.1"/>
    <property type="gene ID" value="HORVU.MOREX.r2.2HG0132130"/>
</dbReference>
<evidence type="ECO:0000313" key="4">
    <source>
        <dbReference type="Proteomes" id="UP000011116"/>
    </source>
</evidence>
<feature type="compositionally biased region" description="Basic and acidic residues" evidence="1">
    <location>
        <begin position="606"/>
        <end position="619"/>
    </location>
</feature>
<dbReference type="OrthoDB" id="69229at2759"/>
<dbReference type="ExpressionAtlas" id="F2CTG1">
    <property type="expression patterns" value="baseline and differential"/>
</dbReference>
<feature type="compositionally biased region" description="Basic and acidic residues" evidence="1">
    <location>
        <begin position="631"/>
        <end position="644"/>
    </location>
</feature>
<dbReference type="KEGG" id="hvg:123426469"/>
<dbReference type="InterPro" id="IPR051591">
    <property type="entry name" value="UPF0224_FAM112_RNA_Proc"/>
</dbReference>
<evidence type="ECO:0000256" key="1">
    <source>
        <dbReference type="SAM" id="MobiDB-lite"/>
    </source>
</evidence>
<feature type="compositionally biased region" description="Low complexity" evidence="1">
    <location>
        <begin position="40"/>
        <end position="53"/>
    </location>
</feature>
<protein>
    <submittedName>
        <fullName evidence="2">Predicted protein</fullName>
    </submittedName>
</protein>